<accession>A0AAD4HDA4</accession>
<dbReference type="EMBL" id="JABBWK010000156">
    <property type="protein sequence ID" value="KAG1889626.1"/>
    <property type="molecule type" value="Genomic_DNA"/>
</dbReference>
<comment type="caution">
    <text evidence="2">The sequence shown here is derived from an EMBL/GenBank/DDBJ whole genome shotgun (WGS) entry which is preliminary data.</text>
</comment>
<keyword evidence="3" id="KW-1185">Reference proteome</keyword>
<protein>
    <recommendedName>
        <fullName evidence="1">DUF6532 domain-containing protein</fullName>
    </recommendedName>
</protein>
<dbReference type="RefSeq" id="XP_041217487.1">
    <property type="nucleotide sequence ID" value="XM_041377895.1"/>
</dbReference>
<dbReference type="Pfam" id="PF20149">
    <property type="entry name" value="DUF6532"/>
    <property type="match status" value="1"/>
</dbReference>
<evidence type="ECO:0000313" key="3">
    <source>
        <dbReference type="Proteomes" id="UP001195769"/>
    </source>
</evidence>
<gene>
    <name evidence="2" type="ORF">F5891DRAFT_987350</name>
</gene>
<sequence>MYMDHKKSTAPASPLLHYQLCIRPALKVEVSPRWHTGQPGQSNFGHWPVARIMTKVCAPITNSPVANSPACSHPYAPQCPTNKQFKKMMEAAKSNMCHKVLLENAMPKMGINMVMAEASLSAACQDFMPDAEVPNYETCLKSLQTLTMTIWTTFKTRVYHKVPVHHDFNRPLDANVEIMHRKQCVPILVENHVYLFLHEMNDPDSLTPVNHPGVYTIIITAVWETGFHAELDIDNVDTLNNLISLSGTATHSVLMEHLSRRRQMVEFSASSSPGAEYCFIQQHNLTIHNVPAVYHTSISLQKDLVE</sequence>
<name>A0AAD4HDA4_9AGAM</name>
<dbReference type="InterPro" id="IPR045341">
    <property type="entry name" value="DUF6532"/>
</dbReference>
<proteinExistence type="predicted"/>
<evidence type="ECO:0000259" key="1">
    <source>
        <dbReference type="Pfam" id="PF20149"/>
    </source>
</evidence>
<organism evidence="2 3">
    <name type="scientific">Suillus fuscotomentosus</name>
    <dbReference type="NCBI Taxonomy" id="1912939"/>
    <lineage>
        <taxon>Eukaryota</taxon>
        <taxon>Fungi</taxon>
        <taxon>Dikarya</taxon>
        <taxon>Basidiomycota</taxon>
        <taxon>Agaricomycotina</taxon>
        <taxon>Agaricomycetes</taxon>
        <taxon>Agaricomycetidae</taxon>
        <taxon>Boletales</taxon>
        <taxon>Suillineae</taxon>
        <taxon>Suillaceae</taxon>
        <taxon>Suillus</taxon>
    </lineage>
</organism>
<feature type="domain" description="DUF6532" evidence="1">
    <location>
        <begin position="92"/>
        <end position="270"/>
    </location>
</feature>
<reference evidence="2" key="1">
    <citation type="journal article" date="2020" name="New Phytol.">
        <title>Comparative genomics reveals dynamic genome evolution in host specialist ectomycorrhizal fungi.</title>
        <authorList>
            <person name="Lofgren L.A."/>
            <person name="Nguyen N.H."/>
            <person name="Vilgalys R."/>
            <person name="Ruytinx J."/>
            <person name="Liao H.L."/>
            <person name="Branco S."/>
            <person name="Kuo A."/>
            <person name="LaButti K."/>
            <person name="Lipzen A."/>
            <person name="Andreopoulos W."/>
            <person name="Pangilinan J."/>
            <person name="Riley R."/>
            <person name="Hundley H."/>
            <person name="Na H."/>
            <person name="Barry K."/>
            <person name="Grigoriev I.V."/>
            <person name="Stajich J.E."/>
            <person name="Kennedy P.G."/>
        </authorList>
    </citation>
    <scope>NUCLEOTIDE SEQUENCE</scope>
    <source>
        <strain evidence="2">FC203</strain>
    </source>
</reference>
<dbReference type="AlphaFoldDB" id="A0AAD4HDA4"/>
<dbReference type="GeneID" id="64672193"/>
<evidence type="ECO:0000313" key="2">
    <source>
        <dbReference type="EMBL" id="KAG1889626.1"/>
    </source>
</evidence>
<dbReference type="Proteomes" id="UP001195769">
    <property type="component" value="Unassembled WGS sequence"/>
</dbReference>